<evidence type="ECO:0000313" key="2">
    <source>
        <dbReference type="Proteomes" id="UP000391919"/>
    </source>
</evidence>
<protein>
    <recommendedName>
        <fullName evidence="3">WYL domain-containing protein</fullName>
    </recommendedName>
</protein>
<dbReference type="AlphaFoldDB" id="A0A5J4JKU1"/>
<dbReference type="RefSeq" id="WP_151681005.1">
    <property type="nucleotide sequence ID" value="NZ_BKZP01000025.1"/>
</dbReference>
<gene>
    <name evidence="1" type="ORF">BpJC7_24710</name>
</gene>
<evidence type="ECO:0008006" key="3">
    <source>
        <dbReference type="Google" id="ProtNLM"/>
    </source>
</evidence>
<proteinExistence type="predicted"/>
<evidence type="ECO:0000313" key="1">
    <source>
        <dbReference type="EMBL" id="GER71168.1"/>
    </source>
</evidence>
<name>A0A5J4JKU1_9BACI</name>
<sequence>MISLLKNAMETGERLELIYMNWCGEISQRTIKVLAVHEHSFTAYCDLRRKIRTFKFENVLGIARLRKIKKGA</sequence>
<dbReference type="EMBL" id="BKZQ01000038">
    <property type="protein sequence ID" value="GER71168.1"/>
    <property type="molecule type" value="Genomic_DNA"/>
</dbReference>
<reference evidence="1 2" key="1">
    <citation type="submission" date="2019-09" db="EMBL/GenBank/DDBJ databases">
        <title>Draft genome sequence of Bacillus sp. JC-7.</title>
        <authorList>
            <person name="Tanaka N."/>
            <person name="Shiwa Y."/>
            <person name="Fujita N."/>
            <person name="Tanasupawat S."/>
        </authorList>
    </citation>
    <scope>NUCLEOTIDE SEQUENCE [LARGE SCALE GENOMIC DNA]</scope>
    <source>
        <strain evidence="1 2">JC-7</strain>
    </source>
</reference>
<keyword evidence="2" id="KW-1185">Reference proteome</keyword>
<organism evidence="1 2">
    <name type="scientific">Weizmannia acidilactici</name>
    <dbReference type="NCBI Taxonomy" id="2607726"/>
    <lineage>
        <taxon>Bacteria</taxon>
        <taxon>Bacillati</taxon>
        <taxon>Bacillota</taxon>
        <taxon>Bacilli</taxon>
        <taxon>Bacillales</taxon>
        <taxon>Bacillaceae</taxon>
        <taxon>Heyndrickxia</taxon>
    </lineage>
</organism>
<accession>A0A5J4JKU1</accession>
<dbReference type="Proteomes" id="UP000391919">
    <property type="component" value="Unassembled WGS sequence"/>
</dbReference>
<comment type="caution">
    <text evidence="1">The sequence shown here is derived from an EMBL/GenBank/DDBJ whole genome shotgun (WGS) entry which is preliminary data.</text>
</comment>